<reference evidence="2" key="2">
    <citation type="submission" date="2020-09" db="EMBL/GenBank/DDBJ databases">
        <authorList>
            <person name="Sun Q."/>
            <person name="Zhou Y."/>
        </authorList>
    </citation>
    <scope>NUCLEOTIDE SEQUENCE</scope>
    <source>
        <strain evidence="2">CGMCC 1.15519</strain>
    </source>
</reference>
<dbReference type="Pfam" id="PF08818">
    <property type="entry name" value="DUF1801"/>
    <property type="match status" value="1"/>
</dbReference>
<dbReference type="Pfam" id="PF13376">
    <property type="entry name" value="OmdA"/>
    <property type="match status" value="1"/>
</dbReference>
<proteinExistence type="predicted"/>
<protein>
    <recommendedName>
        <fullName evidence="1">YdhG-like domain-containing protein</fullName>
    </recommendedName>
</protein>
<evidence type="ECO:0000313" key="2">
    <source>
        <dbReference type="EMBL" id="GGE04894.1"/>
    </source>
</evidence>
<dbReference type="Proteomes" id="UP000635071">
    <property type="component" value="Unassembled WGS sequence"/>
</dbReference>
<evidence type="ECO:0000259" key="1">
    <source>
        <dbReference type="Pfam" id="PF08818"/>
    </source>
</evidence>
<gene>
    <name evidence="2" type="ORF">GCM10011529_09060</name>
</gene>
<feature type="domain" description="YdhG-like" evidence="1">
    <location>
        <begin position="19"/>
        <end position="110"/>
    </location>
</feature>
<dbReference type="EMBL" id="BMJM01000002">
    <property type="protein sequence ID" value="GGE04894.1"/>
    <property type="molecule type" value="Genomic_DNA"/>
</dbReference>
<sequence length="197" mass="21362">MTEDARVDAYIEAAAPFAQPILRHMREIVHAACPETEETLKWSMPAFLYKDRQICGMAAFKAHAGVHFSRREVAGEAGMKGQGMGQFGKVTSVADMPADDVLAAMVAEAMALVDAGGKAPRLATKKPPAEMPDDLRAALDAVPAAAAAFAGFPPSAQREYIEWVIEAKQAATRARRLATTVEWTAEGKRRYWQMAGR</sequence>
<keyword evidence="3" id="KW-1185">Reference proteome</keyword>
<name>A0A917E4Z3_9SPHN</name>
<dbReference type="Gene3D" id="3.90.1150.200">
    <property type="match status" value="1"/>
</dbReference>
<comment type="caution">
    <text evidence="2">The sequence shown here is derived from an EMBL/GenBank/DDBJ whole genome shotgun (WGS) entry which is preliminary data.</text>
</comment>
<organism evidence="2 3">
    <name type="scientific">Sandarakinorhabdus glacialis</name>
    <dbReference type="NCBI Taxonomy" id="1614636"/>
    <lineage>
        <taxon>Bacteria</taxon>
        <taxon>Pseudomonadati</taxon>
        <taxon>Pseudomonadota</taxon>
        <taxon>Alphaproteobacteria</taxon>
        <taxon>Sphingomonadales</taxon>
        <taxon>Sphingosinicellaceae</taxon>
        <taxon>Sandarakinorhabdus</taxon>
    </lineage>
</organism>
<evidence type="ECO:0000313" key="3">
    <source>
        <dbReference type="Proteomes" id="UP000635071"/>
    </source>
</evidence>
<dbReference type="RefSeq" id="WP_188761719.1">
    <property type="nucleotide sequence ID" value="NZ_BMJM01000002.1"/>
</dbReference>
<accession>A0A917E4Z3</accession>
<dbReference type="InterPro" id="IPR014922">
    <property type="entry name" value="YdhG-like"/>
</dbReference>
<reference evidence="2" key="1">
    <citation type="journal article" date="2014" name="Int. J. Syst. Evol. Microbiol.">
        <title>Complete genome sequence of Corynebacterium casei LMG S-19264T (=DSM 44701T), isolated from a smear-ripened cheese.</title>
        <authorList>
            <consortium name="US DOE Joint Genome Institute (JGI-PGF)"/>
            <person name="Walter F."/>
            <person name="Albersmeier A."/>
            <person name="Kalinowski J."/>
            <person name="Ruckert C."/>
        </authorList>
    </citation>
    <scope>NUCLEOTIDE SEQUENCE</scope>
    <source>
        <strain evidence="2">CGMCC 1.15519</strain>
    </source>
</reference>
<dbReference type="AlphaFoldDB" id="A0A917E4Z3"/>
<dbReference type="SUPFAM" id="SSF159888">
    <property type="entry name" value="YdhG-like"/>
    <property type="match status" value="1"/>
</dbReference>